<dbReference type="HOGENOM" id="CLU_018737_1_0_1"/>
<evidence type="ECO:0000256" key="1">
    <source>
        <dbReference type="SAM" id="MobiDB-lite"/>
    </source>
</evidence>
<dbReference type="OrthoDB" id="2632196at2759"/>
<sequence>MPPPPLLLARNVPQLAGPGVHVPSAFGPLRGSAPSMPMPQALPFGSTGYTPQHLQYRDQHRQWAQRALRPPPAECISLVISAVHETSRKRVNVRTNVINNICEGLKEIDAQSTALELAAIALETVVPRIKAYCPEFSWEEKEFVVRDSKWVDLMMHAGSHPYFYNDCIHPSKKGAKVVFKSKQFALYVIVPESQWERVEEFRNILKAKASSNSTTHSVAAPLSASPTPRSSTHLFYSETSPPGMPASATSGDFERLISEDVARLRKGSNVSLHST</sequence>
<proteinExistence type="predicted"/>
<dbReference type="AlphaFoldDB" id="A0A0C9YPQ8"/>
<reference evidence="3" key="2">
    <citation type="submission" date="2015-01" db="EMBL/GenBank/DDBJ databases">
        <title>Evolutionary Origins and Diversification of the Mycorrhizal Mutualists.</title>
        <authorList>
            <consortium name="DOE Joint Genome Institute"/>
            <consortium name="Mycorrhizal Genomics Consortium"/>
            <person name="Kohler A."/>
            <person name="Kuo A."/>
            <person name="Nagy L.G."/>
            <person name="Floudas D."/>
            <person name="Copeland A."/>
            <person name="Barry K.W."/>
            <person name="Cichocki N."/>
            <person name="Veneault-Fourrey C."/>
            <person name="LaButti K."/>
            <person name="Lindquist E.A."/>
            <person name="Lipzen A."/>
            <person name="Lundell T."/>
            <person name="Morin E."/>
            <person name="Murat C."/>
            <person name="Riley R."/>
            <person name="Ohm R."/>
            <person name="Sun H."/>
            <person name="Tunlid A."/>
            <person name="Henrissat B."/>
            <person name="Grigoriev I.V."/>
            <person name="Hibbett D.S."/>
            <person name="Martin F."/>
        </authorList>
    </citation>
    <scope>NUCLEOTIDE SEQUENCE [LARGE SCALE GENOMIC DNA]</scope>
    <source>
        <strain evidence="3">441</strain>
    </source>
</reference>
<name>A0A0C9YPQ8_9AGAM</name>
<gene>
    <name evidence="2" type="ORF">PISMIDRAFT_114585</name>
</gene>
<accession>A0A0C9YPQ8</accession>
<feature type="compositionally biased region" description="Polar residues" evidence="1">
    <location>
        <begin position="224"/>
        <end position="240"/>
    </location>
</feature>
<dbReference type="Proteomes" id="UP000054018">
    <property type="component" value="Unassembled WGS sequence"/>
</dbReference>
<dbReference type="EMBL" id="KN833877">
    <property type="protein sequence ID" value="KIK15814.1"/>
    <property type="molecule type" value="Genomic_DNA"/>
</dbReference>
<keyword evidence="3" id="KW-1185">Reference proteome</keyword>
<evidence type="ECO:0000313" key="3">
    <source>
        <dbReference type="Proteomes" id="UP000054018"/>
    </source>
</evidence>
<reference evidence="2 3" key="1">
    <citation type="submission" date="2014-04" db="EMBL/GenBank/DDBJ databases">
        <authorList>
            <consortium name="DOE Joint Genome Institute"/>
            <person name="Kuo A."/>
            <person name="Kohler A."/>
            <person name="Costa M.D."/>
            <person name="Nagy L.G."/>
            <person name="Floudas D."/>
            <person name="Copeland A."/>
            <person name="Barry K.W."/>
            <person name="Cichocki N."/>
            <person name="Veneault-Fourrey C."/>
            <person name="LaButti K."/>
            <person name="Lindquist E.A."/>
            <person name="Lipzen A."/>
            <person name="Lundell T."/>
            <person name="Morin E."/>
            <person name="Murat C."/>
            <person name="Sun H."/>
            <person name="Tunlid A."/>
            <person name="Henrissat B."/>
            <person name="Grigoriev I.V."/>
            <person name="Hibbett D.S."/>
            <person name="Martin F."/>
            <person name="Nordberg H.P."/>
            <person name="Cantor M.N."/>
            <person name="Hua S.X."/>
        </authorList>
    </citation>
    <scope>NUCLEOTIDE SEQUENCE [LARGE SCALE GENOMIC DNA]</scope>
    <source>
        <strain evidence="2 3">441</strain>
    </source>
</reference>
<organism evidence="2 3">
    <name type="scientific">Pisolithus microcarpus 441</name>
    <dbReference type="NCBI Taxonomy" id="765257"/>
    <lineage>
        <taxon>Eukaryota</taxon>
        <taxon>Fungi</taxon>
        <taxon>Dikarya</taxon>
        <taxon>Basidiomycota</taxon>
        <taxon>Agaricomycotina</taxon>
        <taxon>Agaricomycetes</taxon>
        <taxon>Agaricomycetidae</taxon>
        <taxon>Boletales</taxon>
        <taxon>Sclerodermatineae</taxon>
        <taxon>Pisolithaceae</taxon>
        <taxon>Pisolithus</taxon>
    </lineage>
</organism>
<feature type="region of interest" description="Disordered" evidence="1">
    <location>
        <begin position="216"/>
        <end position="250"/>
    </location>
</feature>
<protein>
    <submittedName>
        <fullName evidence="2">Uncharacterized protein</fullName>
    </submittedName>
</protein>
<evidence type="ECO:0000313" key="2">
    <source>
        <dbReference type="EMBL" id="KIK15814.1"/>
    </source>
</evidence>